<dbReference type="RefSeq" id="WP_348944108.1">
    <property type="nucleotide sequence ID" value="NZ_CP157355.1"/>
</dbReference>
<name>A0AAU7F823_9NEIS</name>
<proteinExistence type="predicted"/>
<dbReference type="AlphaFoldDB" id="A0AAU7F823"/>
<evidence type="ECO:0000313" key="1">
    <source>
        <dbReference type="EMBL" id="XBL99702.1"/>
    </source>
</evidence>
<reference evidence="1" key="1">
    <citation type="submission" date="2024-05" db="EMBL/GenBank/DDBJ databases">
        <authorList>
            <person name="Yang L."/>
            <person name="Pan L."/>
        </authorList>
    </citation>
    <scope>NUCLEOTIDE SEQUENCE</scope>
    <source>
        <strain evidence="1">FCG-7</strain>
    </source>
</reference>
<accession>A0AAU7F823</accession>
<organism evidence="1">
    <name type="scientific">Chitinibacter mangrovi</name>
    <dbReference type="NCBI Taxonomy" id="3153927"/>
    <lineage>
        <taxon>Bacteria</taxon>
        <taxon>Pseudomonadati</taxon>
        <taxon>Pseudomonadota</taxon>
        <taxon>Betaproteobacteria</taxon>
        <taxon>Neisseriales</taxon>
        <taxon>Chitinibacteraceae</taxon>
        <taxon>Chitinibacter</taxon>
    </lineage>
</organism>
<dbReference type="Gene3D" id="2.170.16.10">
    <property type="entry name" value="Hedgehog/Intein (Hint) domain"/>
    <property type="match status" value="1"/>
</dbReference>
<dbReference type="EMBL" id="CP157355">
    <property type="protein sequence ID" value="XBL99702.1"/>
    <property type="molecule type" value="Genomic_DNA"/>
</dbReference>
<sequence>MNHNNLIEVTKSLYVAQTVDQHLGFLQGDGMPEVWQLEKDGRLIEFTSQGPVNDLHGETPLVLNTAMEDLGDEFYFPTYQATVYNIEVEDFHTYYVGEMAVLVREMGAKE</sequence>
<dbReference type="KEGG" id="cmav:ABHF33_11570"/>
<protein>
    <submittedName>
        <fullName evidence="1">Uncharacterized protein</fullName>
    </submittedName>
</protein>
<gene>
    <name evidence="1" type="ORF">ABHF33_11570</name>
</gene>